<feature type="compositionally biased region" description="Polar residues" evidence="1">
    <location>
        <begin position="644"/>
        <end position="701"/>
    </location>
</feature>
<feature type="compositionally biased region" description="Polar residues" evidence="1">
    <location>
        <begin position="621"/>
        <end position="631"/>
    </location>
</feature>
<feature type="region of interest" description="Disordered" evidence="1">
    <location>
        <begin position="62"/>
        <end position="90"/>
    </location>
</feature>
<feature type="compositionally biased region" description="Polar residues" evidence="1">
    <location>
        <begin position="500"/>
        <end position="513"/>
    </location>
</feature>
<feature type="compositionally biased region" description="Pro residues" evidence="1">
    <location>
        <begin position="239"/>
        <end position="289"/>
    </location>
</feature>
<dbReference type="OrthoDB" id="10647805at2759"/>
<feature type="compositionally biased region" description="Low complexity" evidence="1">
    <location>
        <begin position="862"/>
        <end position="896"/>
    </location>
</feature>
<feature type="compositionally biased region" description="Polar residues" evidence="1">
    <location>
        <begin position="423"/>
        <end position="432"/>
    </location>
</feature>
<feature type="compositionally biased region" description="Low complexity" evidence="1">
    <location>
        <begin position="950"/>
        <end position="964"/>
    </location>
</feature>
<dbReference type="Proteomes" id="UP000789508">
    <property type="component" value="Unassembled WGS sequence"/>
</dbReference>
<evidence type="ECO:0000256" key="1">
    <source>
        <dbReference type="SAM" id="MobiDB-lite"/>
    </source>
</evidence>
<feature type="region of interest" description="Disordered" evidence="1">
    <location>
        <begin position="715"/>
        <end position="740"/>
    </location>
</feature>
<dbReference type="AlphaFoldDB" id="A0A9N9BZN9"/>
<organism evidence="2 3">
    <name type="scientific">Ambispora leptoticha</name>
    <dbReference type="NCBI Taxonomy" id="144679"/>
    <lineage>
        <taxon>Eukaryota</taxon>
        <taxon>Fungi</taxon>
        <taxon>Fungi incertae sedis</taxon>
        <taxon>Mucoromycota</taxon>
        <taxon>Glomeromycotina</taxon>
        <taxon>Glomeromycetes</taxon>
        <taxon>Archaeosporales</taxon>
        <taxon>Ambisporaceae</taxon>
        <taxon>Ambispora</taxon>
    </lineage>
</organism>
<feature type="compositionally biased region" description="Polar residues" evidence="1">
    <location>
        <begin position="16"/>
        <end position="33"/>
    </location>
</feature>
<feature type="compositionally biased region" description="Polar residues" evidence="1">
    <location>
        <begin position="382"/>
        <end position="403"/>
    </location>
</feature>
<feature type="region of interest" description="Disordered" evidence="1">
    <location>
        <begin position="235"/>
        <end position="701"/>
    </location>
</feature>
<feature type="compositionally biased region" description="Low complexity" evidence="1">
    <location>
        <begin position="360"/>
        <end position="370"/>
    </location>
</feature>
<feature type="compositionally biased region" description="Low complexity" evidence="1">
    <location>
        <begin position="438"/>
        <end position="485"/>
    </location>
</feature>
<protein>
    <submittedName>
        <fullName evidence="2">1238_t:CDS:1</fullName>
    </submittedName>
</protein>
<reference evidence="2" key="1">
    <citation type="submission" date="2021-06" db="EMBL/GenBank/DDBJ databases">
        <authorList>
            <person name="Kallberg Y."/>
            <person name="Tangrot J."/>
            <person name="Rosling A."/>
        </authorList>
    </citation>
    <scope>NUCLEOTIDE SEQUENCE</scope>
    <source>
        <strain evidence="2">FL130A</strain>
    </source>
</reference>
<feature type="region of interest" description="Disordered" evidence="1">
    <location>
        <begin position="184"/>
        <end position="218"/>
    </location>
</feature>
<evidence type="ECO:0000313" key="3">
    <source>
        <dbReference type="Proteomes" id="UP000789508"/>
    </source>
</evidence>
<dbReference type="EMBL" id="CAJVPS010003317">
    <property type="protein sequence ID" value="CAG8586512.1"/>
    <property type="molecule type" value="Genomic_DNA"/>
</dbReference>
<sequence length="964" mass="108796">MDVHAERNVVTWNDPRIQQLTSKRSKSSSNEFPVNNHLGSVALPPQYKYMPQQQQQYQNVAINQPPPSGYQYSQQSHRSNTFSHQQQQEQLQYYQNHQQLPSPQFQGQHRSFDLKKAGKGLLKQLKSSKAKLSKRSSQQQYPPEGVRPPVDQSTRDVYNNNVNHPYGFYGPAIGQKPPFNVQLVDPPMQQSHSQVQLQQQQIQQNEPSPDIKIGVLPKKKESTNQYTSNYQYQQSQIYYPPPPPIEYPPPPTEYPPPPTEYLPTPTEYPPPPTEYPPPPTEYPAYPPDVSPKISNSMASPSPSTIVHESPKQLMYSLSHTNYPQQSKENDYDSQNLTPIIKSSQQLTPPSDSKPIDHSPQSQSSSQQSEQLKYPPPNYLPPDQNQSPTSISQSVVQPQNLVSKTSHELQIKYPPNYLPPHQNQPPQSDLSTSYRHDYSSPQSQQAKSQVQSQQVQSQGPQLRDAQSQQAQSRQPPPQQQYDSQNSTESFSQARYEASHTGPINASVGSSNEELTSLHLKNKTEEAPDTEISQDKSIDTSVGSPNVQSNPLHLNSKAEEAPNTEFPQNKYPPSDYPPQYYSQSAELSQSGSYEASVQQNYHQPLDQQKSKSLHPIQFFPPATISSIPTQNSDKPYPTPPSDVNPKPSSSFISENDQAMTTTHSQNQTQKYSPTSSFSERQSIYNQSSFSSPPDQKRVSVSSNQPSQYIVPILSEQTQIQTQKTPPVHHSPNYPPPPSYQGHYQYTNYLPSTEQKNQFSNPLQWKPPFDPLVQTSGAVVSSSTNTMATTVQSNSSNIKTQEHVSQQEIEDSINQLMKNSTISPQENISQQPDDITELMKTIELGSPKPSEDQQQNLLLQKPFSQKPTEQQQQSQYPHQAPPQVYHYQPPQQQSQYYQQQQYLQARFSSTIPGAASNVVRPGITLHDPGFLSRPGGGVSVPTNTSQHQQPYLQQQNSQHMQNQKQYY</sequence>
<feature type="compositionally biased region" description="Polar residues" evidence="1">
    <location>
        <begin position="583"/>
        <end position="605"/>
    </location>
</feature>
<feature type="compositionally biased region" description="Polar residues" evidence="1">
    <location>
        <begin position="292"/>
        <end position="306"/>
    </location>
</feature>
<comment type="caution">
    <text evidence="2">The sequence shown here is derived from an EMBL/GenBank/DDBJ whole genome shotgun (WGS) entry which is preliminary data.</text>
</comment>
<proteinExistence type="predicted"/>
<gene>
    <name evidence="2" type="ORF">ALEPTO_LOCUS7509</name>
</gene>
<name>A0A9N9BZN9_9GLOM</name>
<feature type="compositionally biased region" description="Polar residues" evidence="1">
    <location>
        <begin position="315"/>
        <end position="350"/>
    </location>
</feature>
<feature type="region of interest" description="Disordered" evidence="1">
    <location>
        <begin position="923"/>
        <end position="964"/>
    </location>
</feature>
<evidence type="ECO:0000313" key="2">
    <source>
        <dbReference type="EMBL" id="CAG8586512.1"/>
    </source>
</evidence>
<feature type="region of interest" description="Disordered" evidence="1">
    <location>
        <begin position="16"/>
        <end position="44"/>
    </location>
</feature>
<feature type="compositionally biased region" description="Low complexity" evidence="1">
    <location>
        <begin position="569"/>
        <end position="582"/>
    </location>
</feature>
<feature type="compositionally biased region" description="Low complexity" evidence="1">
    <location>
        <begin position="189"/>
        <end position="204"/>
    </location>
</feature>
<feature type="region of interest" description="Disordered" evidence="1">
    <location>
        <begin position="124"/>
        <end position="157"/>
    </location>
</feature>
<feature type="compositionally biased region" description="Polar residues" evidence="1">
    <location>
        <begin position="937"/>
        <end position="949"/>
    </location>
</feature>
<accession>A0A9N9BZN9</accession>
<feature type="compositionally biased region" description="Polar residues" evidence="1">
    <location>
        <begin position="537"/>
        <end position="551"/>
    </location>
</feature>
<feature type="region of interest" description="Disordered" evidence="1">
    <location>
        <begin position="861"/>
        <end position="896"/>
    </location>
</feature>
<keyword evidence="3" id="KW-1185">Reference proteome</keyword>